<dbReference type="PANTHER" id="PTHR15503">
    <property type="entry name" value="LDOC1 RELATED"/>
    <property type="match status" value="1"/>
</dbReference>
<keyword evidence="2" id="KW-0808">Transferase</keyword>
<name>A0A6L2NJQ7_TANCI</name>
<dbReference type="InterPro" id="IPR021109">
    <property type="entry name" value="Peptidase_aspartic_dom_sf"/>
</dbReference>
<dbReference type="EMBL" id="BKCJ010009318">
    <property type="protein sequence ID" value="GEU86413.1"/>
    <property type="molecule type" value="Genomic_DNA"/>
</dbReference>
<dbReference type="Pfam" id="PF08284">
    <property type="entry name" value="RVP_2"/>
    <property type="match status" value="1"/>
</dbReference>
<evidence type="ECO:0000256" key="1">
    <source>
        <dbReference type="SAM" id="MobiDB-lite"/>
    </source>
</evidence>
<gene>
    <name evidence="2" type="ORF">Tci_058391</name>
</gene>
<dbReference type="PANTHER" id="PTHR15503:SF45">
    <property type="entry name" value="RNA-DIRECTED DNA POLYMERASE HOMOLOG"/>
    <property type="match status" value="1"/>
</dbReference>
<dbReference type="InterPro" id="IPR032567">
    <property type="entry name" value="RTL1-rel"/>
</dbReference>
<proteinExistence type="predicted"/>
<keyword evidence="2" id="KW-0548">Nucleotidyltransferase</keyword>
<organism evidence="2">
    <name type="scientific">Tanacetum cinerariifolium</name>
    <name type="common">Dalmatian daisy</name>
    <name type="synonym">Chrysanthemum cinerariifolium</name>
    <dbReference type="NCBI Taxonomy" id="118510"/>
    <lineage>
        <taxon>Eukaryota</taxon>
        <taxon>Viridiplantae</taxon>
        <taxon>Streptophyta</taxon>
        <taxon>Embryophyta</taxon>
        <taxon>Tracheophyta</taxon>
        <taxon>Spermatophyta</taxon>
        <taxon>Magnoliopsida</taxon>
        <taxon>eudicotyledons</taxon>
        <taxon>Gunneridae</taxon>
        <taxon>Pentapetalae</taxon>
        <taxon>asterids</taxon>
        <taxon>campanulids</taxon>
        <taxon>Asterales</taxon>
        <taxon>Asteraceae</taxon>
        <taxon>Asteroideae</taxon>
        <taxon>Anthemideae</taxon>
        <taxon>Anthemidinae</taxon>
        <taxon>Tanacetum</taxon>
    </lineage>
</organism>
<feature type="region of interest" description="Disordered" evidence="1">
    <location>
        <begin position="1"/>
        <end position="25"/>
    </location>
</feature>
<dbReference type="AlphaFoldDB" id="A0A6L2NJQ7"/>
<evidence type="ECO:0000313" key="2">
    <source>
        <dbReference type="EMBL" id="GEU86413.1"/>
    </source>
</evidence>
<reference evidence="2" key="1">
    <citation type="journal article" date="2019" name="Sci. Rep.">
        <title>Draft genome of Tanacetum cinerariifolium, the natural source of mosquito coil.</title>
        <authorList>
            <person name="Yamashiro T."/>
            <person name="Shiraishi A."/>
            <person name="Satake H."/>
            <person name="Nakayama K."/>
        </authorList>
    </citation>
    <scope>NUCLEOTIDE SEQUENCE</scope>
</reference>
<accession>A0A6L2NJQ7</accession>
<dbReference type="Gene3D" id="2.40.70.10">
    <property type="entry name" value="Acid Proteases"/>
    <property type="match status" value="1"/>
</dbReference>
<comment type="caution">
    <text evidence="2">The sequence shown here is derived from an EMBL/GenBank/DDBJ whole genome shotgun (WGS) entry which is preliminary data.</text>
</comment>
<sequence length="315" mass="34869">MGRMLPRRPPASLRVRVEDDGGDGDDGGGAVVMMVWVGDVGGGTMVLVVVGKKVKSPPSINMRVASRDKKRSNNQVKNQGRNDKNKRQMTRRNFVVTASDKGQVQHHYAGNIQSVQSATSITLATVLPMVDVTKRNYARLNRATTSEGNHPNPMLAIKGNINQENNKNQARGRAFAIVFQKLRNIRTFISTNFLILIDMEHSVMSLGYEIKIASALKVETNKIVRGCRIKLEGDTFIIDLIPFGHDSFDVIAGMGWLSKLRAKIVCFEKIVKISLSSGEILDVREERLPSPPIGLIDLPIGGRKFTWMNKVVAHD</sequence>
<feature type="region of interest" description="Disordered" evidence="1">
    <location>
        <begin position="59"/>
        <end position="91"/>
    </location>
</feature>
<protein>
    <submittedName>
        <fullName evidence="2">Putative reverse transcriptase domain-containing protein</fullName>
    </submittedName>
</protein>
<dbReference type="GO" id="GO:0003964">
    <property type="term" value="F:RNA-directed DNA polymerase activity"/>
    <property type="evidence" value="ECO:0007669"/>
    <property type="project" value="UniProtKB-KW"/>
</dbReference>
<keyword evidence="2" id="KW-0695">RNA-directed DNA polymerase</keyword>